<keyword evidence="3" id="KW-0732">Signal</keyword>
<dbReference type="InterPro" id="IPR024927">
    <property type="entry name" value="Acid_PPase"/>
</dbReference>
<feature type="transmembrane region" description="Helical" evidence="5">
    <location>
        <begin position="21"/>
        <end position="38"/>
    </location>
</feature>
<evidence type="ECO:0000256" key="1">
    <source>
        <dbReference type="ARBA" id="ARBA00000032"/>
    </source>
</evidence>
<evidence type="ECO:0000256" key="4">
    <source>
        <dbReference type="ARBA" id="ARBA00022801"/>
    </source>
</evidence>
<accession>A0ABW4VQF4</accession>
<evidence type="ECO:0000313" key="7">
    <source>
        <dbReference type="EMBL" id="MFD2036969.1"/>
    </source>
</evidence>
<dbReference type="InterPro" id="IPR051558">
    <property type="entry name" value="Metallophosphoesterase_PAP"/>
</dbReference>
<dbReference type="PANTHER" id="PTHR10161:SF14">
    <property type="entry name" value="TARTRATE-RESISTANT ACID PHOSPHATASE TYPE 5"/>
    <property type="match status" value="1"/>
</dbReference>
<sequence length="335" mass="38194">MINTTKKSLKATGNFKNQLKYLFFGCMLLGGFQSQLIAQQEPLSSKLSPDALNFIVLGDWGRYGDDHQIQVADQIAKTAKEIHAQFFISVGDNFYPKGVASVQDAHWHYSFEDVYKDFAHQREWYSILGNHDYMGNPDAQVEYTNISRRWVMPGRYYTKDFRLKGSKDNLLQITFIDTNPLIPEFYNNAEYGPNVMTQDTVAQIGWLKETLSRDDKRWKLVIGHHPMFTASEKRREGYDTRSIRSSLRGILESNQVDAYISGHDHSLQHLLPEGGVHHFISGSASEATDVGTLPFSKFAKKEFGFLVFSATVDQIQVFAISHSGELLYETSIVRQ</sequence>
<protein>
    <recommendedName>
        <fullName evidence="2">acid phosphatase</fullName>
        <ecNumber evidence="2">3.1.3.2</ecNumber>
    </recommendedName>
</protein>
<dbReference type="Gene3D" id="3.60.21.10">
    <property type="match status" value="1"/>
</dbReference>
<evidence type="ECO:0000259" key="6">
    <source>
        <dbReference type="Pfam" id="PF00149"/>
    </source>
</evidence>
<proteinExistence type="predicted"/>
<gene>
    <name evidence="7" type="ORF">ACFSKL_19350</name>
</gene>
<dbReference type="EC" id="3.1.3.2" evidence="2"/>
<comment type="catalytic activity">
    <reaction evidence="1">
        <text>a phosphate monoester + H2O = an alcohol + phosphate</text>
        <dbReference type="Rhea" id="RHEA:15017"/>
        <dbReference type="ChEBI" id="CHEBI:15377"/>
        <dbReference type="ChEBI" id="CHEBI:30879"/>
        <dbReference type="ChEBI" id="CHEBI:43474"/>
        <dbReference type="ChEBI" id="CHEBI:67140"/>
        <dbReference type="EC" id="3.1.3.2"/>
    </reaction>
</comment>
<dbReference type="Proteomes" id="UP001597361">
    <property type="component" value="Unassembled WGS sequence"/>
</dbReference>
<evidence type="ECO:0000256" key="3">
    <source>
        <dbReference type="ARBA" id="ARBA00022729"/>
    </source>
</evidence>
<evidence type="ECO:0000313" key="8">
    <source>
        <dbReference type="Proteomes" id="UP001597361"/>
    </source>
</evidence>
<dbReference type="InterPro" id="IPR004843">
    <property type="entry name" value="Calcineurin-like_PHP"/>
</dbReference>
<dbReference type="EMBL" id="JBHUHR010000046">
    <property type="protein sequence ID" value="MFD2036969.1"/>
    <property type="molecule type" value="Genomic_DNA"/>
</dbReference>
<reference evidence="8" key="1">
    <citation type="journal article" date="2019" name="Int. J. Syst. Evol. Microbiol.">
        <title>The Global Catalogue of Microorganisms (GCM) 10K type strain sequencing project: providing services to taxonomists for standard genome sequencing and annotation.</title>
        <authorList>
            <consortium name="The Broad Institute Genomics Platform"/>
            <consortium name="The Broad Institute Genome Sequencing Center for Infectious Disease"/>
            <person name="Wu L."/>
            <person name="Ma J."/>
        </authorList>
    </citation>
    <scope>NUCLEOTIDE SEQUENCE [LARGE SCALE GENOMIC DNA]</scope>
    <source>
        <strain evidence="8">CGMCC 1.15180</strain>
    </source>
</reference>
<comment type="caution">
    <text evidence="7">The sequence shown here is derived from an EMBL/GenBank/DDBJ whole genome shotgun (WGS) entry which is preliminary data.</text>
</comment>
<keyword evidence="4" id="KW-0378">Hydrolase</keyword>
<organism evidence="7 8">
    <name type="scientific">Belliella marina</name>
    <dbReference type="NCBI Taxonomy" id="1644146"/>
    <lineage>
        <taxon>Bacteria</taxon>
        <taxon>Pseudomonadati</taxon>
        <taxon>Bacteroidota</taxon>
        <taxon>Cytophagia</taxon>
        <taxon>Cytophagales</taxon>
        <taxon>Cyclobacteriaceae</taxon>
        <taxon>Belliella</taxon>
    </lineage>
</organism>
<dbReference type="CDD" id="cd07378">
    <property type="entry name" value="MPP_ACP5"/>
    <property type="match status" value="1"/>
</dbReference>
<dbReference type="PANTHER" id="PTHR10161">
    <property type="entry name" value="TARTRATE-RESISTANT ACID PHOSPHATASE TYPE 5"/>
    <property type="match status" value="1"/>
</dbReference>
<dbReference type="RefSeq" id="WP_376888495.1">
    <property type="nucleotide sequence ID" value="NZ_JBHUHR010000046.1"/>
</dbReference>
<feature type="domain" description="Calcineurin-like phosphoesterase" evidence="6">
    <location>
        <begin position="53"/>
        <end position="266"/>
    </location>
</feature>
<keyword evidence="5" id="KW-0812">Transmembrane</keyword>
<dbReference type="InterPro" id="IPR029052">
    <property type="entry name" value="Metallo-depent_PP-like"/>
</dbReference>
<evidence type="ECO:0000256" key="2">
    <source>
        <dbReference type="ARBA" id="ARBA00012646"/>
    </source>
</evidence>
<dbReference type="SUPFAM" id="SSF56300">
    <property type="entry name" value="Metallo-dependent phosphatases"/>
    <property type="match status" value="1"/>
</dbReference>
<name>A0ABW4VQF4_9BACT</name>
<evidence type="ECO:0000256" key="5">
    <source>
        <dbReference type="SAM" id="Phobius"/>
    </source>
</evidence>
<dbReference type="Pfam" id="PF00149">
    <property type="entry name" value="Metallophos"/>
    <property type="match status" value="1"/>
</dbReference>
<keyword evidence="5" id="KW-0472">Membrane</keyword>
<keyword evidence="5" id="KW-1133">Transmembrane helix</keyword>
<keyword evidence="8" id="KW-1185">Reference proteome</keyword>